<comment type="caution">
    <text evidence="1">The sequence shown here is derived from an EMBL/GenBank/DDBJ whole genome shotgun (WGS) entry which is preliminary data.</text>
</comment>
<proteinExistence type="predicted"/>
<evidence type="ECO:0000313" key="2">
    <source>
        <dbReference type="Proteomes" id="UP000299102"/>
    </source>
</evidence>
<dbReference type="OrthoDB" id="425681at2759"/>
<name>A0A4C1UDC1_EUMVA</name>
<protein>
    <submittedName>
        <fullName evidence="1">Uncharacterized protein</fullName>
    </submittedName>
</protein>
<dbReference type="AlphaFoldDB" id="A0A4C1UDC1"/>
<dbReference type="Proteomes" id="UP000299102">
    <property type="component" value="Unassembled WGS sequence"/>
</dbReference>
<gene>
    <name evidence="1" type="ORF">EVAR_20769_1</name>
</gene>
<feature type="non-terminal residue" evidence="1">
    <location>
        <position position="89"/>
    </location>
</feature>
<dbReference type="EMBL" id="BGZK01000162">
    <property type="protein sequence ID" value="GBP24445.1"/>
    <property type="molecule type" value="Genomic_DNA"/>
</dbReference>
<sequence>MNGALLAIMISKSVSRQARLAIHNEVLNRTLMYDSESWVWQKKNESRINAVEMQFLRSMCGMYLKDKCMNTDVIDRCGLIEDEVSRVEK</sequence>
<organism evidence="1 2">
    <name type="scientific">Eumeta variegata</name>
    <name type="common">Bagworm moth</name>
    <name type="synonym">Eumeta japonica</name>
    <dbReference type="NCBI Taxonomy" id="151549"/>
    <lineage>
        <taxon>Eukaryota</taxon>
        <taxon>Metazoa</taxon>
        <taxon>Ecdysozoa</taxon>
        <taxon>Arthropoda</taxon>
        <taxon>Hexapoda</taxon>
        <taxon>Insecta</taxon>
        <taxon>Pterygota</taxon>
        <taxon>Neoptera</taxon>
        <taxon>Endopterygota</taxon>
        <taxon>Lepidoptera</taxon>
        <taxon>Glossata</taxon>
        <taxon>Ditrysia</taxon>
        <taxon>Tineoidea</taxon>
        <taxon>Psychidae</taxon>
        <taxon>Oiketicinae</taxon>
        <taxon>Eumeta</taxon>
    </lineage>
</organism>
<accession>A0A4C1UDC1</accession>
<keyword evidence="2" id="KW-1185">Reference proteome</keyword>
<reference evidence="1 2" key="1">
    <citation type="journal article" date="2019" name="Commun. Biol.">
        <title>The bagworm genome reveals a unique fibroin gene that provides high tensile strength.</title>
        <authorList>
            <person name="Kono N."/>
            <person name="Nakamura H."/>
            <person name="Ohtoshi R."/>
            <person name="Tomita M."/>
            <person name="Numata K."/>
            <person name="Arakawa K."/>
        </authorList>
    </citation>
    <scope>NUCLEOTIDE SEQUENCE [LARGE SCALE GENOMIC DNA]</scope>
</reference>
<evidence type="ECO:0000313" key="1">
    <source>
        <dbReference type="EMBL" id="GBP24445.1"/>
    </source>
</evidence>